<dbReference type="InterPro" id="IPR007345">
    <property type="entry name" value="Polysacch_pyruvyl_Trfase"/>
</dbReference>
<evidence type="ECO:0000313" key="2">
    <source>
        <dbReference type="EMBL" id="SET28600.1"/>
    </source>
</evidence>
<dbReference type="GeneID" id="78287794"/>
<dbReference type="Pfam" id="PF04230">
    <property type="entry name" value="PS_pyruv_trans"/>
    <property type="match status" value="1"/>
</dbReference>
<reference evidence="3" key="1">
    <citation type="submission" date="2016-10" db="EMBL/GenBank/DDBJ databases">
        <authorList>
            <person name="Varghese N."/>
            <person name="Submissions S."/>
        </authorList>
    </citation>
    <scope>NUCLEOTIDE SEQUENCE [LARGE SCALE GENOMIC DNA]</scope>
    <source>
        <strain evidence="3">DSM 1551</strain>
    </source>
</reference>
<proteinExistence type="predicted"/>
<organism evidence="2 3">
    <name type="scientific">Thomasclavelia cocleata</name>
    <dbReference type="NCBI Taxonomy" id="69824"/>
    <lineage>
        <taxon>Bacteria</taxon>
        <taxon>Bacillati</taxon>
        <taxon>Bacillota</taxon>
        <taxon>Erysipelotrichia</taxon>
        <taxon>Erysipelotrichales</taxon>
        <taxon>Coprobacillaceae</taxon>
        <taxon>Thomasclavelia</taxon>
    </lineage>
</organism>
<dbReference type="OrthoDB" id="9799278at2"/>
<protein>
    <submittedName>
        <fullName evidence="2">Polysaccharide pyruvyl transferase</fullName>
    </submittedName>
</protein>
<keyword evidence="2" id="KW-0808">Transferase</keyword>
<evidence type="ECO:0000313" key="3">
    <source>
        <dbReference type="Proteomes" id="UP000198558"/>
    </source>
</evidence>
<sequence length="358" mass="42318">MKAAIITIQDINNYGNRLQNYATQYVLEKKGYKVISLMNSNQSGNVYIKGKVKYLSGLYHSTFFAKYIKHDMRLYNFILFDKKNIKFSKEFYNKSKQYKNLNKKYNYFFVGSDQVWNSSFHHAKRLDLLEDIDYDKSISLSASVGVSKLNDKDIKSFEKALPNIKYISVREDKAKELLQPFTKSKIEVLIDPTMMLTANEWEKLEIRPNFFTYKNYVVVYCLGNMSVERTAFINRIAKENNYEIIDLMNSSDIAYTSGPSEFLYLIHHAKLVCTDSFHACVFSILFDTQFYVFEREDKLESMNSRIETLLNKFALNEHRKKDYIEYSINHDYTNAYKILENERKKFNLFLDNCFGDEK</sequence>
<evidence type="ECO:0000259" key="1">
    <source>
        <dbReference type="Pfam" id="PF04230"/>
    </source>
</evidence>
<dbReference type="RefSeq" id="WP_157796134.1">
    <property type="nucleotide sequence ID" value="NZ_FOIN01000005.1"/>
</dbReference>
<feature type="domain" description="Polysaccharide pyruvyl transferase" evidence="1">
    <location>
        <begin position="13"/>
        <end position="295"/>
    </location>
</feature>
<dbReference type="AlphaFoldDB" id="A0A1I0D946"/>
<dbReference type="Proteomes" id="UP000198558">
    <property type="component" value="Unassembled WGS sequence"/>
</dbReference>
<name>A0A1I0D946_9FIRM</name>
<keyword evidence="3" id="KW-1185">Reference proteome</keyword>
<gene>
    <name evidence="2" type="ORF">SAMN04489758_10571</name>
</gene>
<dbReference type="GO" id="GO:0016740">
    <property type="term" value="F:transferase activity"/>
    <property type="evidence" value="ECO:0007669"/>
    <property type="project" value="UniProtKB-KW"/>
</dbReference>
<accession>A0A1I0D946</accession>
<dbReference type="EMBL" id="FOIN01000005">
    <property type="protein sequence ID" value="SET28600.1"/>
    <property type="molecule type" value="Genomic_DNA"/>
</dbReference>